<gene>
    <name evidence="2" type="ORF">QN277_029028</name>
</gene>
<sequence>MNEIENVHKPETEGAHRLSKGESIGKRERQTKNWIILARAIADTEATIPIDCEGGCAERKEESRGRLFLGIILAEKNRDAVQKKEQRKHRHR</sequence>
<comment type="caution">
    <text evidence="2">The sequence shown here is derived from an EMBL/GenBank/DDBJ whole genome shotgun (WGS) entry which is preliminary data.</text>
</comment>
<accession>A0AAE1J700</accession>
<protein>
    <submittedName>
        <fullName evidence="2">Uncharacterized protein</fullName>
    </submittedName>
</protein>
<proteinExistence type="predicted"/>
<dbReference type="EMBL" id="JAWXYG010000009">
    <property type="protein sequence ID" value="KAK4263641.1"/>
    <property type="molecule type" value="Genomic_DNA"/>
</dbReference>
<keyword evidence="3" id="KW-1185">Reference proteome</keyword>
<evidence type="ECO:0000256" key="1">
    <source>
        <dbReference type="SAM" id="MobiDB-lite"/>
    </source>
</evidence>
<reference evidence="2" key="1">
    <citation type="submission" date="2023-10" db="EMBL/GenBank/DDBJ databases">
        <title>Chromosome-level genome of the transformable northern wattle, Acacia crassicarpa.</title>
        <authorList>
            <person name="Massaro I."/>
            <person name="Sinha N.R."/>
            <person name="Poethig S."/>
            <person name="Leichty A.R."/>
        </authorList>
    </citation>
    <scope>NUCLEOTIDE SEQUENCE</scope>
    <source>
        <strain evidence="2">Acra3RX</strain>
        <tissue evidence="2">Leaf</tissue>
    </source>
</reference>
<name>A0AAE1J700_9FABA</name>
<dbReference type="Proteomes" id="UP001293593">
    <property type="component" value="Unassembled WGS sequence"/>
</dbReference>
<organism evidence="2 3">
    <name type="scientific">Acacia crassicarpa</name>
    <name type="common">northern wattle</name>
    <dbReference type="NCBI Taxonomy" id="499986"/>
    <lineage>
        <taxon>Eukaryota</taxon>
        <taxon>Viridiplantae</taxon>
        <taxon>Streptophyta</taxon>
        <taxon>Embryophyta</taxon>
        <taxon>Tracheophyta</taxon>
        <taxon>Spermatophyta</taxon>
        <taxon>Magnoliopsida</taxon>
        <taxon>eudicotyledons</taxon>
        <taxon>Gunneridae</taxon>
        <taxon>Pentapetalae</taxon>
        <taxon>rosids</taxon>
        <taxon>fabids</taxon>
        <taxon>Fabales</taxon>
        <taxon>Fabaceae</taxon>
        <taxon>Caesalpinioideae</taxon>
        <taxon>mimosoid clade</taxon>
        <taxon>Acacieae</taxon>
        <taxon>Acacia</taxon>
    </lineage>
</organism>
<dbReference type="AlphaFoldDB" id="A0AAE1J700"/>
<feature type="region of interest" description="Disordered" evidence="1">
    <location>
        <begin position="1"/>
        <end position="26"/>
    </location>
</feature>
<evidence type="ECO:0000313" key="3">
    <source>
        <dbReference type="Proteomes" id="UP001293593"/>
    </source>
</evidence>
<evidence type="ECO:0000313" key="2">
    <source>
        <dbReference type="EMBL" id="KAK4263641.1"/>
    </source>
</evidence>